<evidence type="ECO:0000313" key="3">
    <source>
        <dbReference type="Proteomes" id="UP001431429"/>
    </source>
</evidence>
<organism evidence="2 3">
    <name type="scientific">Streptomyces albipurpureus</name>
    <dbReference type="NCBI Taxonomy" id="2897419"/>
    <lineage>
        <taxon>Bacteria</taxon>
        <taxon>Bacillati</taxon>
        <taxon>Actinomycetota</taxon>
        <taxon>Actinomycetes</taxon>
        <taxon>Kitasatosporales</taxon>
        <taxon>Streptomycetaceae</taxon>
        <taxon>Streptomyces</taxon>
    </lineage>
</organism>
<proteinExistence type="predicted"/>
<keyword evidence="1" id="KW-0732">Signal</keyword>
<evidence type="ECO:0000256" key="1">
    <source>
        <dbReference type="SAM" id="SignalP"/>
    </source>
</evidence>
<accession>A0ABT0UQ02</accession>
<sequence length="330" mass="34332">MIRNGILPVAAVCACLMSTATATSAGAGAQGVEPQPWQRVGTGITGGVSGMALVHGTAVGSGLADVVVVRDNKDAGQDRVVSVWLRPGAEPVTRALDWEGPLPKDLEALDAVPGQKDQYIAVTSKGLAYPIAVTDGTAIVGGEPFALPERAADDNYESFALSRHPSGRTFAVWATRGSSATKAVVRAAVVSFTADGINIGAPADTRDFGVPFPDEDDVRHISDLKILTDGTLLVSSASDPDTNDGPFSSAVYNAGTLAVDRDQRPVLRLQEECLVPLGVFTKADDRKIEAVVHLPDGQQIWGTDDENNGGSVLFHRTVPAIPGSCGPRSA</sequence>
<feature type="chain" id="PRO_5046863381" description="Phytase-like domain-containing protein" evidence="1">
    <location>
        <begin position="26"/>
        <end position="330"/>
    </location>
</feature>
<comment type="caution">
    <text evidence="2">The sequence shown here is derived from an EMBL/GenBank/DDBJ whole genome shotgun (WGS) entry which is preliminary data.</text>
</comment>
<feature type="signal peptide" evidence="1">
    <location>
        <begin position="1"/>
        <end position="25"/>
    </location>
</feature>
<dbReference type="Proteomes" id="UP001431429">
    <property type="component" value="Unassembled WGS sequence"/>
</dbReference>
<evidence type="ECO:0000313" key="2">
    <source>
        <dbReference type="EMBL" id="MCM2390539.1"/>
    </source>
</evidence>
<gene>
    <name evidence="2" type="ORF">NBG84_19935</name>
</gene>
<dbReference type="RefSeq" id="WP_250920878.1">
    <property type="nucleotide sequence ID" value="NZ_JAMQAW010000025.1"/>
</dbReference>
<name>A0ABT0UQ02_9ACTN</name>
<dbReference type="PROSITE" id="PS51257">
    <property type="entry name" value="PROKAR_LIPOPROTEIN"/>
    <property type="match status" value="1"/>
</dbReference>
<reference evidence="2" key="1">
    <citation type="submission" date="2022-06" db="EMBL/GenBank/DDBJ databases">
        <title>Genome public.</title>
        <authorList>
            <person name="Sun Q."/>
        </authorList>
    </citation>
    <scope>NUCLEOTIDE SEQUENCE</scope>
    <source>
        <strain evidence="2">CWNU-1</strain>
    </source>
</reference>
<dbReference type="EMBL" id="JAMQAW010000025">
    <property type="protein sequence ID" value="MCM2390539.1"/>
    <property type="molecule type" value="Genomic_DNA"/>
</dbReference>
<keyword evidence="3" id="KW-1185">Reference proteome</keyword>
<protein>
    <recommendedName>
        <fullName evidence="4">Phytase-like domain-containing protein</fullName>
    </recommendedName>
</protein>
<evidence type="ECO:0008006" key="4">
    <source>
        <dbReference type="Google" id="ProtNLM"/>
    </source>
</evidence>